<name>A0A0P1ASZ9_PLAHL</name>
<sequence>MEVCMEFLNLEMEKQLRTGFQTPCTRKIGVGMHILVAMQLNGEARKSVQYATNWVHLDFHKLT</sequence>
<dbReference type="Proteomes" id="UP000054928">
    <property type="component" value="Unassembled WGS sequence"/>
</dbReference>
<evidence type="ECO:0000313" key="2">
    <source>
        <dbReference type="Proteomes" id="UP000054928"/>
    </source>
</evidence>
<accession>A0A0P1ASZ9</accession>
<proteinExistence type="predicted"/>
<dbReference type="GeneID" id="36409840"/>
<dbReference type="AlphaFoldDB" id="A0A0P1ASZ9"/>
<evidence type="ECO:0000313" key="1">
    <source>
        <dbReference type="EMBL" id="CEG45236.1"/>
    </source>
</evidence>
<organism evidence="1 2">
    <name type="scientific">Plasmopara halstedii</name>
    <name type="common">Downy mildew of sunflower</name>
    <dbReference type="NCBI Taxonomy" id="4781"/>
    <lineage>
        <taxon>Eukaryota</taxon>
        <taxon>Sar</taxon>
        <taxon>Stramenopiles</taxon>
        <taxon>Oomycota</taxon>
        <taxon>Peronosporomycetes</taxon>
        <taxon>Peronosporales</taxon>
        <taxon>Peronosporaceae</taxon>
        <taxon>Plasmopara</taxon>
    </lineage>
</organism>
<protein>
    <submittedName>
        <fullName evidence="1">Uncharacterized protein</fullName>
    </submittedName>
</protein>
<keyword evidence="2" id="KW-1185">Reference proteome</keyword>
<dbReference type="RefSeq" id="XP_024581605.1">
    <property type="nucleotide sequence ID" value="XM_024715959.2"/>
</dbReference>
<reference evidence="2" key="1">
    <citation type="submission" date="2014-09" db="EMBL/GenBank/DDBJ databases">
        <authorList>
            <person name="Sharma Rahul"/>
            <person name="Thines Marco"/>
        </authorList>
    </citation>
    <scope>NUCLEOTIDE SEQUENCE [LARGE SCALE GENOMIC DNA]</scope>
</reference>
<dbReference type="EMBL" id="CCYD01001551">
    <property type="protein sequence ID" value="CEG45236.1"/>
    <property type="molecule type" value="Genomic_DNA"/>
</dbReference>